<dbReference type="AlphaFoldDB" id="A0A401YQR2"/>
<comment type="PTM">
    <text evidence="11">Upon Fe-S cluster removal intramolecular disulfide bonds are formed.</text>
</comment>
<comment type="PTM">
    <text evidence="11">The Fe-S cluster can be nitrosylated by nitric oxide (NO).</text>
</comment>
<evidence type="ECO:0000313" key="13">
    <source>
        <dbReference type="EMBL" id="GCD96949.1"/>
    </source>
</evidence>
<keyword evidence="10 11" id="KW-0804">Transcription</keyword>
<evidence type="ECO:0000256" key="11">
    <source>
        <dbReference type="HAMAP-Rule" id="MF_01479"/>
    </source>
</evidence>
<evidence type="ECO:0000256" key="5">
    <source>
        <dbReference type="ARBA" id="ARBA00023004"/>
    </source>
</evidence>
<dbReference type="GO" id="GO:0045892">
    <property type="term" value="P:negative regulation of DNA-templated transcription"/>
    <property type="evidence" value="ECO:0007669"/>
    <property type="project" value="TreeGrafter"/>
</dbReference>
<dbReference type="GO" id="GO:0005737">
    <property type="term" value="C:cytoplasm"/>
    <property type="evidence" value="ECO:0007669"/>
    <property type="project" value="UniProtKB-SubCell"/>
</dbReference>
<dbReference type="GO" id="GO:0003677">
    <property type="term" value="F:DNA binding"/>
    <property type="evidence" value="ECO:0007669"/>
    <property type="project" value="UniProtKB-UniRule"/>
</dbReference>
<dbReference type="GO" id="GO:0035731">
    <property type="term" value="F:dinitrosyl-iron complex binding"/>
    <property type="evidence" value="ECO:0007669"/>
    <property type="project" value="UniProtKB-UniRule"/>
</dbReference>
<keyword evidence="5 11" id="KW-0408">Iron</keyword>
<evidence type="ECO:0000256" key="3">
    <source>
        <dbReference type="ARBA" id="ARBA00022485"/>
    </source>
</evidence>
<keyword evidence="11" id="KW-0963">Cytoplasm</keyword>
<dbReference type="GO" id="GO:0045454">
    <property type="term" value="P:cell redox homeostasis"/>
    <property type="evidence" value="ECO:0007669"/>
    <property type="project" value="TreeGrafter"/>
</dbReference>
<evidence type="ECO:0000256" key="2">
    <source>
        <dbReference type="ARBA" id="ARBA00006597"/>
    </source>
</evidence>
<feature type="binding site" evidence="11">
    <location>
        <position position="50"/>
    </location>
    <ligand>
        <name>[4Fe-4S] cluster</name>
        <dbReference type="ChEBI" id="CHEBI:49883"/>
    </ligand>
</feature>
<evidence type="ECO:0000256" key="8">
    <source>
        <dbReference type="ARBA" id="ARBA00023125"/>
    </source>
</evidence>
<proteinExistence type="inferred from homology"/>
<dbReference type="OrthoDB" id="5244115at2"/>
<dbReference type="RefSeq" id="WP_126638973.1">
    <property type="nucleotide sequence ID" value="NZ_BIFH01000022.1"/>
</dbReference>
<feature type="binding site" evidence="11">
    <location>
        <position position="18"/>
    </location>
    <ligand>
        <name>[4Fe-4S] cluster</name>
        <dbReference type="ChEBI" id="CHEBI:49883"/>
    </ligand>
</feature>
<protein>
    <recommendedName>
        <fullName evidence="11">Transcriptional regulator WhiB</fullName>
    </recommendedName>
</protein>
<accession>A0A401YQR2</accession>
<evidence type="ECO:0000259" key="12">
    <source>
        <dbReference type="PROSITE" id="PS51674"/>
    </source>
</evidence>
<feature type="domain" description="4Fe-4S Wbl-type" evidence="12">
    <location>
        <begin position="17"/>
        <end position="74"/>
    </location>
</feature>
<dbReference type="Pfam" id="PF02467">
    <property type="entry name" value="Whib"/>
    <property type="match status" value="1"/>
</dbReference>
<dbReference type="HAMAP" id="MF_01479">
    <property type="entry name" value="WhiB"/>
    <property type="match status" value="1"/>
</dbReference>
<keyword evidence="6 11" id="KW-0411">Iron-sulfur</keyword>
<evidence type="ECO:0000256" key="7">
    <source>
        <dbReference type="ARBA" id="ARBA00023015"/>
    </source>
</evidence>
<evidence type="ECO:0000256" key="1">
    <source>
        <dbReference type="ARBA" id="ARBA00004496"/>
    </source>
</evidence>
<keyword evidence="7 11" id="KW-0805">Transcription regulation</keyword>
<dbReference type="PANTHER" id="PTHR38839:SF2">
    <property type="entry name" value="TRANSCRIPTIONAL REGULATOR WHIB7-RELATED"/>
    <property type="match status" value="1"/>
</dbReference>
<feature type="binding site" evidence="11">
    <location>
        <position position="44"/>
    </location>
    <ligand>
        <name>[4Fe-4S] cluster</name>
        <dbReference type="ChEBI" id="CHEBI:49883"/>
    </ligand>
</feature>
<comment type="subcellular location">
    <subcellularLocation>
        <location evidence="1 11">Cytoplasm</location>
    </subcellularLocation>
</comment>
<comment type="function">
    <text evidence="11">Acts as a transcriptional regulator. Probably redox-responsive. The apo- but not holo-form probably binds DNA.</text>
</comment>
<evidence type="ECO:0000256" key="4">
    <source>
        <dbReference type="ARBA" id="ARBA00022723"/>
    </source>
</evidence>
<comment type="cofactor">
    <cofactor evidence="11">
        <name>[4Fe-4S] cluster</name>
        <dbReference type="ChEBI" id="CHEBI:49883"/>
    </cofactor>
    <text evidence="11">Binds 1 [4Fe-4S] cluster per subunit. Following nitrosylation of the [4Fe-4S] cluster binds 1 [4Fe-8(NO)] cluster per subunit.</text>
</comment>
<dbReference type="InterPro" id="IPR034768">
    <property type="entry name" value="4FE4S_WBL"/>
</dbReference>
<dbReference type="PANTHER" id="PTHR38839">
    <property type="entry name" value="TRANSCRIPTIONAL REGULATOR WHID-RELATED"/>
    <property type="match status" value="1"/>
</dbReference>
<reference evidence="13 14" key="1">
    <citation type="submission" date="2018-12" db="EMBL/GenBank/DDBJ databases">
        <title>Draft genome sequence of Embleya hyalina NBRC 13850T.</title>
        <authorList>
            <person name="Komaki H."/>
            <person name="Hosoyama A."/>
            <person name="Kimura A."/>
            <person name="Ichikawa N."/>
            <person name="Tamura T."/>
        </authorList>
    </citation>
    <scope>NUCLEOTIDE SEQUENCE [LARGE SCALE GENOMIC DNA]</scope>
    <source>
        <strain evidence="13 14">NBRC 13850</strain>
    </source>
</reference>
<organism evidence="13 14">
    <name type="scientific">Embleya hyalina</name>
    <dbReference type="NCBI Taxonomy" id="516124"/>
    <lineage>
        <taxon>Bacteria</taxon>
        <taxon>Bacillati</taxon>
        <taxon>Actinomycetota</taxon>
        <taxon>Actinomycetes</taxon>
        <taxon>Kitasatosporales</taxon>
        <taxon>Streptomycetaceae</taxon>
        <taxon>Embleya</taxon>
    </lineage>
</organism>
<dbReference type="PROSITE" id="PS51674">
    <property type="entry name" value="4FE4S_WBL"/>
    <property type="match status" value="1"/>
</dbReference>
<evidence type="ECO:0000256" key="10">
    <source>
        <dbReference type="ARBA" id="ARBA00023163"/>
    </source>
</evidence>
<comment type="caution">
    <text evidence="13">The sequence shown here is derived from an EMBL/GenBank/DDBJ whole genome shotgun (WGS) entry which is preliminary data.</text>
</comment>
<name>A0A401YQR2_9ACTN</name>
<dbReference type="EMBL" id="BIFH01000022">
    <property type="protein sequence ID" value="GCD96949.1"/>
    <property type="molecule type" value="Genomic_DNA"/>
</dbReference>
<evidence type="ECO:0000313" key="14">
    <source>
        <dbReference type="Proteomes" id="UP000286931"/>
    </source>
</evidence>
<keyword evidence="9 11" id="KW-1015">Disulfide bond</keyword>
<evidence type="ECO:0000256" key="9">
    <source>
        <dbReference type="ARBA" id="ARBA00023157"/>
    </source>
</evidence>
<keyword evidence="4 11" id="KW-0479">Metal-binding</keyword>
<comment type="similarity">
    <text evidence="2 11">Belongs to the WhiB family.</text>
</comment>
<dbReference type="GO" id="GO:0047134">
    <property type="term" value="F:protein-disulfide reductase [NAD(P)H] activity"/>
    <property type="evidence" value="ECO:0007669"/>
    <property type="project" value="TreeGrafter"/>
</dbReference>
<gene>
    <name evidence="13" type="primary">whiB7_2</name>
    <name evidence="11" type="synonym">whiB</name>
    <name evidence="13" type="ORF">EHYA_04636</name>
</gene>
<evidence type="ECO:0000256" key="6">
    <source>
        <dbReference type="ARBA" id="ARBA00023014"/>
    </source>
</evidence>
<sequence>MGLSLHDHIRRIGASIPCRTCDPEVFFDESARGIEKAKRVCRHCPLRRSCLTEALARNEPRGVWGGELLRDGEVIRPRGPRAVSR</sequence>
<dbReference type="InterPro" id="IPR003482">
    <property type="entry name" value="Whib"/>
</dbReference>
<dbReference type="GO" id="GO:0046872">
    <property type="term" value="F:metal ion binding"/>
    <property type="evidence" value="ECO:0007669"/>
    <property type="project" value="UniProtKB-KW"/>
</dbReference>
<dbReference type="GO" id="GO:0051539">
    <property type="term" value="F:4 iron, 4 sulfur cluster binding"/>
    <property type="evidence" value="ECO:0007669"/>
    <property type="project" value="UniProtKB-UniRule"/>
</dbReference>
<dbReference type="Proteomes" id="UP000286931">
    <property type="component" value="Unassembled WGS sequence"/>
</dbReference>
<feature type="binding site" evidence="11">
    <location>
        <position position="41"/>
    </location>
    <ligand>
        <name>[4Fe-4S] cluster</name>
        <dbReference type="ChEBI" id="CHEBI:49883"/>
    </ligand>
</feature>
<keyword evidence="8 11" id="KW-0238">DNA-binding</keyword>
<keyword evidence="3 11" id="KW-0004">4Fe-4S</keyword>
<keyword evidence="14" id="KW-1185">Reference proteome</keyword>